<dbReference type="InterPro" id="IPR045341">
    <property type="entry name" value="DUF6532"/>
</dbReference>
<feature type="region of interest" description="Disordered" evidence="1">
    <location>
        <begin position="184"/>
        <end position="212"/>
    </location>
</feature>
<sequence length="634" mass="68720">MPPKSSSVLSSLLKRKGPPFSSNNDVPIAGNQARPQRETKNVALQKKVWMSDAPKATKRALESEPNCNSKAAKKAKPNGKGNASTIQKSVVPDDGDDDENCNTDIEDESEGEPGLGKDPASDEELDEEEDEYCVKDSEVLAEKAISTNRTSEAAKAKRTWSSHKEPSDDDEDFAILPLVESGNISDAPSSVLNLSMLPDEGEDDDEGRLPKKSTKTFARDSKYESEKPIMAPTSPFVQTKKMHGLKKSILASDDLNRGWAAESYLVYPDGSKMQRTISLRLQPKAIQDIVHEAILLASGLAIFEEAFPTSDQQLTQSFRSLISAAGSLNQPLISNRIEKDNIFSRHLTNYVTGRVGKLRITVKKAAVDVVASLYGLLQVPADDEEKSRKKFVKALLTKMNFVFPRNNLVDATSIRLNEPYRHPAIITVLHKVFFKGVKSYGQHFINTFTSSSSTDDMKEILSAMLTLVIVGREEQDFASATFADVVGLHNALLIDKIRDAKVGNGAEKYHTLMARLYRDAKAGKGISVALDQVPDVDLEGMDGWIDIPVFYHIILVTFVVFSVLAPGAALVFLTDNLTETEGAPSTTFATTTKTATTATVDASVLATSNGCSGNSPMGSSGKGSANDGVGLKAV</sequence>
<comment type="caution">
    <text evidence="4">The sequence shown here is derived from an EMBL/GenBank/DDBJ whole genome shotgun (WGS) entry which is preliminary data.</text>
</comment>
<feature type="transmembrane region" description="Helical" evidence="2">
    <location>
        <begin position="549"/>
        <end position="573"/>
    </location>
</feature>
<feature type="compositionally biased region" description="Low complexity" evidence="1">
    <location>
        <begin position="1"/>
        <end position="12"/>
    </location>
</feature>
<protein>
    <recommendedName>
        <fullName evidence="3">DUF6532 domain-containing protein</fullName>
    </recommendedName>
</protein>
<dbReference type="Pfam" id="PF20149">
    <property type="entry name" value="DUF6532"/>
    <property type="match status" value="1"/>
</dbReference>
<keyword evidence="5" id="KW-1185">Reference proteome</keyword>
<feature type="compositionally biased region" description="Acidic residues" evidence="1">
    <location>
        <begin position="93"/>
        <end position="111"/>
    </location>
</feature>
<feature type="compositionally biased region" description="Basic and acidic residues" evidence="1">
    <location>
        <begin position="132"/>
        <end position="141"/>
    </location>
</feature>
<keyword evidence="2" id="KW-1133">Transmembrane helix</keyword>
<dbReference type="AlphaFoldDB" id="A0AA38KMQ4"/>
<dbReference type="EMBL" id="MU794011">
    <property type="protein sequence ID" value="KAJ3779976.1"/>
    <property type="molecule type" value="Genomic_DNA"/>
</dbReference>
<keyword evidence="2" id="KW-0812">Transmembrane</keyword>
<proteinExistence type="predicted"/>
<gene>
    <name evidence="4" type="ORF">GGU10DRAFT_420221</name>
</gene>
<feature type="region of interest" description="Disordered" evidence="1">
    <location>
        <begin position="1"/>
        <end position="171"/>
    </location>
</feature>
<evidence type="ECO:0000259" key="3">
    <source>
        <dbReference type="Pfam" id="PF20149"/>
    </source>
</evidence>
<feature type="compositionally biased region" description="Acidic residues" evidence="1">
    <location>
        <begin position="121"/>
        <end position="131"/>
    </location>
</feature>
<keyword evidence="2" id="KW-0472">Membrane</keyword>
<name>A0AA38KMQ4_9AGAR</name>
<organism evidence="4 5">
    <name type="scientific">Lentinula aff. detonsa</name>
    <dbReference type="NCBI Taxonomy" id="2804958"/>
    <lineage>
        <taxon>Eukaryota</taxon>
        <taxon>Fungi</taxon>
        <taxon>Dikarya</taxon>
        <taxon>Basidiomycota</taxon>
        <taxon>Agaricomycotina</taxon>
        <taxon>Agaricomycetes</taxon>
        <taxon>Agaricomycetidae</taxon>
        <taxon>Agaricales</taxon>
        <taxon>Marasmiineae</taxon>
        <taxon>Omphalotaceae</taxon>
        <taxon>Lentinula</taxon>
    </lineage>
</organism>
<dbReference type="Proteomes" id="UP001163798">
    <property type="component" value="Unassembled WGS sequence"/>
</dbReference>
<evidence type="ECO:0000256" key="2">
    <source>
        <dbReference type="SAM" id="Phobius"/>
    </source>
</evidence>
<accession>A0AA38KMQ4</accession>
<feature type="domain" description="DUF6532" evidence="3">
    <location>
        <begin position="296"/>
        <end position="469"/>
    </location>
</feature>
<reference evidence="4" key="1">
    <citation type="submission" date="2022-08" db="EMBL/GenBank/DDBJ databases">
        <authorList>
            <consortium name="DOE Joint Genome Institute"/>
            <person name="Min B."/>
            <person name="Riley R."/>
            <person name="Sierra-Patev S."/>
            <person name="Naranjo-Ortiz M."/>
            <person name="Looney B."/>
            <person name="Konkel Z."/>
            <person name="Slot J.C."/>
            <person name="Sakamoto Y."/>
            <person name="Steenwyk J.L."/>
            <person name="Rokas A."/>
            <person name="Carro J."/>
            <person name="Camarero S."/>
            <person name="Ferreira P."/>
            <person name="Molpeceres G."/>
            <person name="Ruiz-Duenas F.J."/>
            <person name="Serrano A."/>
            <person name="Henrissat B."/>
            <person name="Drula E."/>
            <person name="Hughes K.W."/>
            <person name="Mata J.L."/>
            <person name="Ishikawa N.K."/>
            <person name="Vargas-Isla R."/>
            <person name="Ushijima S."/>
            <person name="Smith C.A."/>
            <person name="Ahrendt S."/>
            <person name="Andreopoulos W."/>
            <person name="He G."/>
            <person name="Labutti K."/>
            <person name="Lipzen A."/>
            <person name="Ng V."/>
            <person name="Sandor L."/>
            <person name="Barry K."/>
            <person name="Martinez A.T."/>
            <person name="Xiao Y."/>
            <person name="Gibbons J.G."/>
            <person name="Terashima K."/>
            <person name="Hibbett D.S."/>
            <person name="Grigoriev I.V."/>
        </authorList>
    </citation>
    <scope>NUCLEOTIDE SEQUENCE</scope>
    <source>
        <strain evidence="4">TFB10291</strain>
    </source>
</reference>
<evidence type="ECO:0000256" key="1">
    <source>
        <dbReference type="SAM" id="MobiDB-lite"/>
    </source>
</evidence>
<feature type="compositionally biased region" description="Polar residues" evidence="1">
    <location>
        <begin position="184"/>
        <end position="193"/>
    </location>
</feature>
<evidence type="ECO:0000313" key="5">
    <source>
        <dbReference type="Proteomes" id="UP001163798"/>
    </source>
</evidence>
<evidence type="ECO:0000313" key="4">
    <source>
        <dbReference type="EMBL" id="KAJ3779976.1"/>
    </source>
</evidence>
<feature type="region of interest" description="Disordered" evidence="1">
    <location>
        <begin position="612"/>
        <end position="634"/>
    </location>
</feature>